<dbReference type="GO" id="GO:0022857">
    <property type="term" value="F:transmembrane transporter activity"/>
    <property type="evidence" value="ECO:0007669"/>
    <property type="project" value="InterPro"/>
</dbReference>
<feature type="transmembrane region" description="Helical" evidence="4">
    <location>
        <begin position="7"/>
        <end position="31"/>
    </location>
</feature>
<dbReference type="RefSeq" id="WP_018044311.1">
    <property type="nucleotide sequence ID" value="NZ_BPQF01000029.1"/>
</dbReference>
<keyword evidence="8" id="KW-1185">Reference proteome</keyword>
<feature type="transmembrane region" description="Helical" evidence="4">
    <location>
        <begin position="213"/>
        <end position="236"/>
    </location>
</feature>
<feature type="transmembrane region" description="Helical" evidence="4">
    <location>
        <begin position="101"/>
        <end position="123"/>
    </location>
</feature>
<evidence type="ECO:0000256" key="3">
    <source>
        <dbReference type="ARBA" id="ARBA00023136"/>
    </source>
</evidence>
<reference evidence="7" key="3">
    <citation type="submission" date="2021-08" db="EMBL/GenBank/DDBJ databases">
        <authorList>
            <person name="Tani A."/>
            <person name="Ola A."/>
            <person name="Ogura Y."/>
            <person name="Katsura K."/>
            <person name="Hayashi T."/>
        </authorList>
    </citation>
    <scope>NUCLEOTIDE SEQUENCE</scope>
    <source>
        <strain evidence="7">DSM 21893</strain>
    </source>
</reference>
<protein>
    <recommendedName>
        <fullName evidence="5">Major facilitator superfamily (MFS) profile domain-containing protein</fullName>
    </recommendedName>
</protein>
<evidence type="ECO:0000313" key="7">
    <source>
        <dbReference type="EMBL" id="GJD41881.1"/>
    </source>
</evidence>
<sequence>MTPARRWPVISALGVIQILTWGSSFYLLSVLAAPMSKDTGWPLGWVIGGLSLGLLVAGLVSPRVGAFIGEHGGRPVLAFAAVVLALGLGVLGLAPNLPTYLVGWLLVGLGMGTGLYDPAFATLGRLYGAEARPAITTLTLWGGFASTVCWPLSAFLIERVGWRGTCLAYAGLHLAVTLPLVLLVIPHPPAHGPARSEGPVSAVRLDARERRAFLLMAGVLTLGGTVMAMVSVHLITLLQARGVALTSAVAYGALIGPSQVGARIVEMAGKGRHHPLWTLTAAMVLVAIGVAMLAAGLPVVGLSLVLYGAGNGIYSIARGTVPLALFGPERYAPLVGRLARPGLVAQALAPSLGAVVLTQAGADATYALLTVLALANVALAVSLWRVR</sequence>
<keyword evidence="3 4" id="KW-0472">Membrane</keyword>
<dbReference type="InterPro" id="IPR050327">
    <property type="entry name" value="Proton-linked_MCT"/>
</dbReference>
<keyword evidence="2 4" id="KW-1133">Transmembrane helix</keyword>
<evidence type="ECO:0000256" key="2">
    <source>
        <dbReference type="ARBA" id="ARBA00022989"/>
    </source>
</evidence>
<evidence type="ECO:0000313" key="6">
    <source>
        <dbReference type="EMBL" id="CAA2104599.1"/>
    </source>
</evidence>
<dbReference type="SUPFAM" id="SSF103473">
    <property type="entry name" value="MFS general substrate transporter"/>
    <property type="match status" value="1"/>
</dbReference>
<dbReference type="PROSITE" id="PS50850">
    <property type="entry name" value="MFS"/>
    <property type="match status" value="1"/>
</dbReference>
<accession>A0A679J0L6</accession>
<dbReference type="PANTHER" id="PTHR11360:SF308">
    <property type="entry name" value="BLL3089 PROTEIN"/>
    <property type="match status" value="1"/>
</dbReference>
<feature type="transmembrane region" description="Helical" evidence="4">
    <location>
        <begin position="76"/>
        <end position="95"/>
    </location>
</feature>
<name>A0A679J0L6_9HYPH</name>
<evidence type="ECO:0000256" key="1">
    <source>
        <dbReference type="ARBA" id="ARBA00022692"/>
    </source>
</evidence>
<feature type="transmembrane region" description="Helical" evidence="4">
    <location>
        <begin position="304"/>
        <end position="326"/>
    </location>
</feature>
<dbReference type="Pfam" id="PF07690">
    <property type="entry name" value="MFS_1"/>
    <property type="match status" value="1"/>
</dbReference>
<dbReference type="InterPro" id="IPR020846">
    <property type="entry name" value="MFS_dom"/>
</dbReference>
<keyword evidence="1 4" id="KW-0812">Transmembrane</keyword>
<proteinExistence type="predicted"/>
<dbReference type="EMBL" id="BPQF01000029">
    <property type="protein sequence ID" value="GJD41881.1"/>
    <property type="molecule type" value="Genomic_DNA"/>
</dbReference>
<dbReference type="AlphaFoldDB" id="A0A679J0L6"/>
<feature type="transmembrane region" description="Helical" evidence="4">
    <location>
        <begin position="43"/>
        <end position="64"/>
    </location>
</feature>
<feature type="transmembrane region" description="Helical" evidence="4">
    <location>
        <begin position="364"/>
        <end position="384"/>
    </location>
</feature>
<feature type="transmembrane region" description="Helical" evidence="4">
    <location>
        <begin position="276"/>
        <end position="298"/>
    </location>
</feature>
<dbReference type="InterPro" id="IPR011701">
    <property type="entry name" value="MFS"/>
</dbReference>
<feature type="domain" description="Major facilitator superfamily (MFS) profile" evidence="5">
    <location>
        <begin position="1"/>
        <end position="387"/>
    </location>
</feature>
<feature type="transmembrane region" description="Helical" evidence="4">
    <location>
        <begin position="135"/>
        <end position="155"/>
    </location>
</feature>
<feature type="transmembrane region" description="Helical" evidence="4">
    <location>
        <begin position="242"/>
        <end position="264"/>
    </location>
</feature>
<dbReference type="Gene3D" id="1.20.1250.20">
    <property type="entry name" value="MFS general substrate transporter like domains"/>
    <property type="match status" value="1"/>
</dbReference>
<dbReference type="InterPro" id="IPR036259">
    <property type="entry name" value="MFS_trans_sf"/>
</dbReference>
<evidence type="ECO:0000256" key="4">
    <source>
        <dbReference type="SAM" id="Phobius"/>
    </source>
</evidence>
<feature type="transmembrane region" description="Helical" evidence="4">
    <location>
        <begin position="167"/>
        <end position="185"/>
    </location>
</feature>
<dbReference type="EMBL" id="LR743504">
    <property type="protein sequence ID" value="CAA2104599.1"/>
    <property type="molecule type" value="Genomic_DNA"/>
</dbReference>
<reference evidence="6" key="2">
    <citation type="submission" date="2019-12" db="EMBL/GenBank/DDBJ databases">
        <authorList>
            <person name="Cremers G."/>
        </authorList>
    </citation>
    <scope>NUCLEOTIDE SEQUENCE</scope>
    <source>
        <strain evidence="6">Mbul1</strain>
    </source>
</reference>
<evidence type="ECO:0000259" key="5">
    <source>
        <dbReference type="PROSITE" id="PS50850"/>
    </source>
</evidence>
<gene>
    <name evidence="6" type="ORF">MBUL_02783</name>
    <name evidence="7" type="ORF">OICFNHDK_4365</name>
</gene>
<reference evidence="7" key="1">
    <citation type="journal article" date="2016" name="Front. Microbiol.">
        <title>Genome Sequence of the Piezophilic, Mesophilic Sulfate-Reducing Bacterium Desulfovibrio indicus J2T.</title>
        <authorList>
            <person name="Cao J."/>
            <person name="Maignien L."/>
            <person name="Shao Z."/>
            <person name="Alain K."/>
            <person name="Jebbar M."/>
        </authorList>
    </citation>
    <scope>NUCLEOTIDE SEQUENCE</scope>
    <source>
        <strain evidence="7">DSM 21893</strain>
    </source>
</reference>
<dbReference type="PANTHER" id="PTHR11360">
    <property type="entry name" value="MONOCARBOXYLATE TRANSPORTER"/>
    <property type="match status" value="1"/>
</dbReference>
<dbReference type="Proteomes" id="UP001055307">
    <property type="component" value="Unassembled WGS sequence"/>
</dbReference>
<evidence type="ECO:0000313" key="8">
    <source>
        <dbReference type="Proteomes" id="UP001055307"/>
    </source>
</evidence>
<organism evidence="6">
    <name type="scientific">Methylobacterium bullatum</name>
    <dbReference type="NCBI Taxonomy" id="570505"/>
    <lineage>
        <taxon>Bacteria</taxon>
        <taxon>Pseudomonadati</taxon>
        <taxon>Pseudomonadota</taxon>
        <taxon>Alphaproteobacteria</taxon>
        <taxon>Hyphomicrobiales</taxon>
        <taxon>Methylobacteriaceae</taxon>
        <taxon>Methylobacterium</taxon>
    </lineage>
</organism>